<evidence type="ECO:0000313" key="3">
    <source>
        <dbReference type="Proteomes" id="UP001215216"/>
    </source>
</evidence>
<sequence length="119" mass="13103">MKRRISSQDGLEAIRAYAHGGEVSRPTLITAVRFALEEFAERHPGHAVEIRVPWIGAVQAIEGINHRRGTPPNVVEMDGQTWLDLVVGREVDTRTISHSGTRADLTPYLPLFGPAQLGL</sequence>
<dbReference type="Pfam" id="PF17844">
    <property type="entry name" value="SCP_3"/>
    <property type="match status" value="1"/>
</dbReference>
<feature type="domain" description="Bacterial SCP orthologue" evidence="1">
    <location>
        <begin position="24"/>
        <end position="111"/>
    </location>
</feature>
<name>A0ABY8FXD7_9ACTO</name>
<evidence type="ECO:0000313" key="2">
    <source>
        <dbReference type="EMBL" id="WFM83183.1"/>
    </source>
</evidence>
<organism evidence="2 3">
    <name type="scientific">Arcanobacterium canis</name>
    <dbReference type="NCBI Taxonomy" id="999183"/>
    <lineage>
        <taxon>Bacteria</taxon>
        <taxon>Bacillati</taxon>
        <taxon>Actinomycetota</taxon>
        <taxon>Actinomycetes</taxon>
        <taxon>Actinomycetales</taxon>
        <taxon>Actinomycetaceae</taxon>
        <taxon>Arcanobacterium</taxon>
    </lineage>
</organism>
<dbReference type="RefSeq" id="WP_278012608.1">
    <property type="nucleotide sequence ID" value="NZ_CP121208.1"/>
</dbReference>
<protein>
    <submittedName>
        <fullName evidence="2">Sterol carrier family protein</fullName>
    </submittedName>
</protein>
<accession>A0ABY8FXD7</accession>
<reference evidence="2 3" key="1">
    <citation type="submission" date="2023-03" db="EMBL/GenBank/DDBJ databases">
        <title>Complete genome of Arcanobacterium canis strain DSM 25104 isolated in 2010 from a canine otitis externa in Germany.</title>
        <authorList>
            <person name="Borowiak M."/>
            <person name="Kreitlow A."/>
            <person name="Malorny B."/>
            <person name="Laemmler C."/>
            <person name="Prenger-Berninghoff E."/>
            <person name="Ploetz M."/>
            <person name="Abdulmawjood A."/>
        </authorList>
    </citation>
    <scope>NUCLEOTIDE SEQUENCE [LARGE SCALE GENOMIC DNA]</scope>
    <source>
        <strain evidence="2 3">DSM 25104</strain>
    </source>
</reference>
<keyword evidence="3" id="KW-1185">Reference proteome</keyword>
<dbReference type="Gene3D" id="3.30.1050.40">
    <property type="match status" value="1"/>
</dbReference>
<proteinExistence type="predicted"/>
<dbReference type="Proteomes" id="UP001215216">
    <property type="component" value="Chromosome"/>
</dbReference>
<dbReference type="InterPro" id="IPR041629">
    <property type="entry name" value="SCP_3"/>
</dbReference>
<dbReference type="EMBL" id="CP121208">
    <property type="protein sequence ID" value="WFM83183.1"/>
    <property type="molecule type" value="Genomic_DNA"/>
</dbReference>
<evidence type="ECO:0000259" key="1">
    <source>
        <dbReference type="Pfam" id="PF17844"/>
    </source>
</evidence>
<gene>
    <name evidence="2" type="ORF">P7079_07270</name>
</gene>